<dbReference type="EMBL" id="VSSQ01009261">
    <property type="protein sequence ID" value="MPM41147.1"/>
    <property type="molecule type" value="Genomic_DNA"/>
</dbReference>
<protein>
    <submittedName>
        <fullName evidence="2">Uncharacterized protein</fullName>
    </submittedName>
</protein>
<dbReference type="AlphaFoldDB" id="A0A644ZK93"/>
<evidence type="ECO:0000256" key="1">
    <source>
        <dbReference type="SAM" id="MobiDB-lite"/>
    </source>
</evidence>
<name>A0A644ZK93_9ZZZZ</name>
<gene>
    <name evidence="2" type="ORF">SDC9_87797</name>
</gene>
<reference evidence="2" key="1">
    <citation type="submission" date="2019-08" db="EMBL/GenBank/DDBJ databases">
        <authorList>
            <person name="Kucharzyk K."/>
            <person name="Murdoch R.W."/>
            <person name="Higgins S."/>
            <person name="Loffler F."/>
        </authorList>
    </citation>
    <scope>NUCLEOTIDE SEQUENCE</scope>
</reference>
<proteinExistence type="predicted"/>
<feature type="region of interest" description="Disordered" evidence="1">
    <location>
        <begin position="1"/>
        <end position="20"/>
    </location>
</feature>
<feature type="region of interest" description="Disordered" evidence="1">
    <location>
        <begin position="184"/>
        <end position="223"/>
    </location>
</feature>
<feature type="compositionally biased region" description="Basic and acidic residues" evidence="1">
    <location>
        <begin position="213"/>
        <end position="223"/>
    </location>
</feature>
<sequence>MLLANQGQRHRRQKRTVQTGHRHDVVDARLAQIRPNSFAQQRGVSGENGGHKARRFTGIQLRNVLPHSLPHPGGPPPGRRRASVPIRRFSPAVGQKKHAPGGEGSHLVVLYLRGAFQPQIVRHGLARNQLQQRRVPVIHGPHAPQARNERAHRDLRTVSRRTRILRQNHSHICQLPLRQRLSRSLHQQGKRPIVPQRKGQGRADQNRPIPRRFPQEKRQNAKA</sequence>
<accession>A0A644ZK93</accession>
<evidence type="ECO:0000313" key="2">
    <source>
        <dbReference type="EMBL" id="MPM41147.1"/>
    </source>
</evidence>
<organism evidence="2">
    <name type="scientific">bioreactor metagenome</name>
    <dbReference type="NCBI Taxonomy" id="1076179"/>
    <lineage>
        <taxon>unclassified sequences</taxon>
        <taxon>metagenomes</taxon>
        <taxon>ecological metagenomes</taxon>
    </lineage>
</organism>
<comment type="caution">
    <text evidence="2">The sequence shown here is derived from an EMBL/GenBank/DDBJ whole genome shotgun (WGS) entry which is preliminary data.</text>
</comment>